<dbReference type="Proteomes" id="UP000503447">
    <property type="component" value="Chromosome"/>
</dbReference>
<reference evidence="3" key="1">
    <citation type="submission" date="2020-05" db="EMBL/GenBank/DDBJ databases">
        <title>Frigoriglobus tundricola gen. nov., sp. nov., a psychrotolerant cellulolytic planctomycete of the family Gemmataceae with two divergent copies of 16S rRNA gene.</title>
        <authorList>
            <person name="Kulichevskaya I.S."/>
            <person name="Ivanova A.A."/>
            <person name="Naumoff D.G."/>
            <person name="Beletsky A.V."/>
            <person name="Rijpstra W.I.C."/>
            <person name="Sinninghe Damste J.S."/>
            <person name="Mardanov A.V."/>
            <person name="Ravin N.V."/>
            <person name="Dedysh S.N."/>
        </authorList>
    </citation>
    <scope>NUCLEOTIDE SEQUENCE [LARGE SCALE GENOMIC DNA]</scope>
    <source>
        <strain evidence="3">PL17</strain>
    </source>
</reference>
<sequence>MPGKAAKVVITERQQEILQRWVRSRSCPRGLAQRAEIILLAFDRLQNGPIANHLGCERHAVGIWRRRWAAAFDTLVRIECLEGLSTLERAIEDVLSDNPRSGCPGTFAPDQIARIIAVACEPPEDSGRPVTHWTPTALAEEVVARRIVPDLRPPRRTPFKSAELQPHRSRYWLNANPKDPEAFAQQVRDVCDCYQAAPTGLKSGVHTVCVDEMTGVQAKERIAPTKPMRPGQVEKVEFEYKRHGTQCLIGNFEVATGQVIAPTVQATRGEKDFATHIERTVATDPQAGWIFVADNLTTHTSATLVLWVASLCGVAAESLGQKGKSGVLKSVATRKAFLTDPRHRVRFVYVPKHTSWLNQVEIWFSVLARRVVRRGNFRSVADLREKILAYIAYHNRTRAKPYKWTYTGRPLNV</sequence>
<evidence type="ECO:0000313" key="2">
    <source>
        <dbReference type="EMBL" id="QJW99024.1"/>
    </source>
</evidence>
<evidence type="ECO:0000259" key="1">
    <source>
        <dbReference type="Pfam" id="PF13358"/>
    </source>
</evidence>
<dbReference type="RefSeq" id="WP_227254509.1">
    <property type="nucleotide sequence ID" value="NZ_CP053452.2"/>
</dbReference>
<dbReference type="KEGG" id="ftj:FTUN_6620"/>
<organism evidence="2 3">
    <name type="scientific">Frigoriglobus tundricola</name>
    <dbReference type="NCBI Taxonomy" id="2774151"/>
    <lineage>
        <taxon>Bacteria</taxon>
        <taxon>Pseudomonadati</taxon>
        <taxon>Planctomycetota</taxon>
        <taxon>Planctomycetia</taxon>
        <taxon>Gemmatales</taxon>
        <taxon>Gemmataceae</taxon>
        <taxon>Frigoriglobus</taxon>
    </lineage>
</organism>
<dbReference type="InterPro" id="IPR038717">
    <property type="entry name" value="Tc1-like_DDE_dom"/>
</dbReference>
<dbReference type="EMBL" id="CP053452">
    <property type="protein sequence ID" value="QJW99024.1"/>
    <property type="molecule type" value="Genomic_DNA"/>
</dbReference>
<accession>A0A6M5YZR4</accession>
<dbReference type="Gene3D" id="3.30.420.10">
    <property type="entry name" value="Ribonuclease H-like superfamily/Ribonuclease H"/>
    <property type="match status" value="1"/>
</dbReference>
<feature type="domain" description="Tc1-like transposase DDE" evidence="1">
    <location>
        <begin position="207"/>
        <end position="384"/>
    </location>
</feature>
<protein>
    <submittedName>
        <fullName evidence="2">Potassium efflux system KefA protein / Small-conductance mechanosensitive channel</fullName>
    </submittedName>
</protein>
<gene>
    <name evidence="2" type="ORF">FTUN_6620</name>
</gene>
<proteinExistence type="predicted"/>
<dbReference type="Pfam" id="PF13358">
    <property type="entry name" value="DDE_3"/>
    <property type="match status" value="1"/>
</dbReference>
<evidence type="ECO:0000313" key="3">
    <source>
        <dbReference type="Proteomes" id="UP000503447"/>
    </source>
</evidence>
<dbReference type="GO" id="GO:0003676">
    <property type="term" value="F:nucleic acid binding"/>
    <property type="evidence" value="ECO:0007669"/>
    <property type="project" value="InterPro"/>
</dbReference>
<dbReference type="InterPro" id="IPR036397">
    <property type="entry name" value="RNaseH_sf"/>
</dbReference>
<keyword evidence="3" id="KW-1185">Reference proteome</keyword>
<name>A0A6M5YZR4_9BACT</name>
<dbReference type="AlphaFoldDB" id="A0A6M5YZR4"/>